<dbReference type="InterPro" id="IPR050812">
    <property type="entry name" value="Preph/Arog_dehydrog"/>
</dbReference>
<accession>A0A1V0N2R7</accession>
<dbReference type="GO" id="GO:0006571">
    <property type="term" value="P:tyrosine biosynthetic process"/>
    <property type="evidence" value="ECO:0007669"/>
    <property type="project" value="TreeGrafter"/>
</dbReference>
<organism evidence="2 3">
    <name type="scientific">Ferroplasma acidiphilum</name>
    <dbReference type="NCBI Taxonomy" id="74969"/>
    <lineage>
        <taxon>Archaea</taxon>
        <taxon>Methanobacteriati</taxon>
        <taxon>Thermoplasmatota</taxon>
        <taxon>Thermoplasmata</taxon>
        <taxon>Thermoplasmatales</taxon>
        <taxon>Ferroplasmaceae</taxon>
        <taxon>Ferroplasma</taxon>
    </lineage>
</organism>
<dbReference type="Proteomes" id="UP000192050">
    <property type="component" value="Chromosome"/>
</dbReference>
<dbReference type="Gene3D" id="3.40.50.720">
    <property type="entry name" value="NAD(P)-binding Rossmann-like Domain"/>
    <property type="match status" value="1"/>
</dbReference>
<dbReference type="GO" id="GO:0008977">
    <property type="term" value="F:prephenate dehydrogenase (NAD+) activity"/>
    <property type="evidence" value="ECO:0007669"/>
    <property type="project" value="TreeGrafter"/>
</dbReference>
<dbReference type="KEGG" id="fai:FAD_0529"/>
<dbReference type="GeneID" id="16025735"/>
<protein>
    <submittedName>
        <fullName evidence="2">Prephenate dehydrogenase</fullName>
    </submittedName>
</protein>
<dbReference type="InterPro" id="IPR036291">
    <property type="entry name" value="NAD(P)-bd_dom_sf"/>
</dbReference>
<evidence type="ECO:0000313" key="3">
    <source>
        <dbReference type="Proteomes" id="UP000192050"/>
    </source>
</evidence>
<dbReference type="RefSeq" id="WP_009887586.1">
    <property type="nucleotide sequence ID" value="NZ_CP015363.1"/>
</dbReference>
<name>A0A1V0N2R7_9ARCH</name>
<dbReference type="PANTHER" id="PTHR21363">
    <property type="entry name" value="PREPHENATE DEHYDROGENASE"/>
    <property type="match status" value="1"/>
</dbReference>
<dbReference type="AlphaFoldDB" id="A0A1V0N2R7"/>
<evidence type="ECO:0000313" key="2">
    <source>
        <dbReference type="EMBL" id="ARD84442.1"/>
    </source>
</evidence>
<dbReference type="PANTHER" id="PTHR21363:SF0">
    <property type="entry name" value="PREPHENATE DEHYDROGENASE [NADP(+)]"/>
    <property type="match status" value="1"/>
</dbReference>
<gene>
    <name evidence="2" type="ORF">FAD_0529</name>
</gene>
<keyword evidence="1" id="KW-0560">Oxidoreductase</keyword>
<keyword evidence="3" id="KW-1185">Reference proteome</keyword>
<sequence length="212" mass="24417">MHLLIVGSEGRLGRTLMKIFPGSSSIDLENEDQLQSELTKADFALLAVPLEETVNIIRSFPEYRGFVDLTSMKYNMEEFSGHIISIHPLFGPESYKTNKTIIFINDISTPDSLDKVKELFNGYRIISMNAREHDYLMSELLVKPYILSYISEASNTDIVTGSYIKFLEIEKIKHNENTEIFLDTIKYNERAMEIIINIEKKLDELKKLIGNR</sequence>
<dbReference type="GeneID" id="31676036"/>
<reference evidence="2 3" key="1">
    <citation type="submission" date="2011-10" db="EMBL/GenBank/DDBJ databases">
        <title>Metabolic and evolutionary patterns in the extreme acidophile Ferroplasma acidiphilum.</title>
        <authorList>
            <person name="Golyshina O.V."/>
            <person name="Kozyavkin S.A."/>
            <person name="Tatusov R.L."/>
            <person name="Slesarev A.I."/>
            <person name="Golyshin P.N."/>
        </authorList>
    </citation>
    <scope>NUCLEOTIDE SEQUENCE [LARGE SCALE GENOMIC DNA]</scope>
    <source>
        <strain evidence="3">Y</strain>
    </source>
</reference>
<dbReference type="EMBL" id="CP015363">
    <property type="protein sequence ID" value="ARD84442.1"/>
    <property type="molecule type" value="Genomic_DNA"/>
</dbReference>
<evidence type="ECO:0000256" key="1">
    <source>
        <dbReference type="ARBA" id="ARBA00023002"/>
    </source>
</evidence>
<dbReference type="GO" id="GO:0070403">
    <property type="term" value="F:NAD+ binding"/>
    <property type="evidence" value="ECO:0007669"/>
    <property type="project" value="TreeGrafter"/>
</dbReference>
<dbReference type="SUPFAM" id="SSF51735">
    <property type="entry name" value="NAD(P)-binding Rossmann-fold domains"/>
    <property type="match status" value="1"/>
</dbReference>
<dbReference type="STRING" id="74969.FAD_0529"/>
<dbReference type="OrthoDB" id="358920at2157"/>
<proteinExistence type="predicted"/>